<protein>
    <submittedName>
        <fullName evidence="1">Uncharacterized protein</fullName>
    </submittedName>
</protein>
<keyword evidence="2" id="KW-1185">Reference proteome</keyword>
<accession>A0A3S5HMD7</accession>
<dbReference type="Proteomes" id="UP000280197">
    <property type="component" value="Chromosome"/>
</dbReference>
<gene>
    <name evidence="1" type="ORF">EJC51_00550</name>
</gene>
<proteinExistence type="predicted"/>
<evidence type="ECO:0000313" key="2">
    <source>
        <dbReference type="Proteomes" id="UP000280197"/>
    </source>
</evidence>
<organism evidence="1 2">
    <name type="scientific">Streptomyces aquilus</name>
    <dbReference type="NCBI Taxonomy" id="2548456"/>
    <lineage>
        <taxon>Bacteria</taxon>
        <taxon>Bacillati</taxon>
        <taxon>Actinomycetota</taxon>
        <taxon>Actinomycetes</taxon>
        <taxon>Kitasatosporales</taxon>
        <taxon>Streptomycetaceae</taxon>
        <taxon>Streptomyces</taxon>
    </lineage>
</organism>
<name>A0A3S5HMD7_9ACTN</name>
<dbReference type="AlphaFoldDB" id="A0A3S5HMD7"/>
<evidence type="ECO:0000313" key="1">
    <source>
        <dbReference type="EMBL" id="AZP14786.1"/>
    </source>
</evidence>
<reference evidence="1 2" key="1">
    <citation type="submission" date="2018-12" db="EMBL/GenBank/DDBJ databases">
        <authorList>
            <person name="Li K."/>
        </authorList>
    </citation>
    <scope>NUCLEOTIDE SEQUENCE [LARGE SCALE GENOMIC DNA]</scope>
    <source>
        <strain evidence="2">CR22</strain>
    </source>
</reference>
<sequence length="199" mass="21218">MPREAILGSAAADRIASALGTPNPTEYGERAHVTAFVVRRLIARGLLTDLSAVRDTVLVNPDQVDAVCSRPDLAAMVAADTPLGPDQASRAVLRASAGPRGAGRVRFLDVDCLCGDVVIGQRKKRSAQVDFEVLGGDEQTLAHGAADVRCRSAPLADEGVACHLRAVERDRIETDRLVGSQVDRREADDRAALFVLDVR</sequence>
<dbReference type="KEGG" id="saqu:EJC51_00550"/>
<dbReference type="EMBL" id="CP034463">
    <property type="protein sequence ID" value="AZP14786.1"/>
    <property type="molecule type" value="Genomic_DNA"/>
</dbReference>
<dbReference type="RefSeq" id="WP_126269173.1">
    <property type="nucleotide sequence ID" value="NZ_CP034463.1"/>
</dbReference>